<organism evidence="6 7">
    <name type="scientific">Rubrobacter taiwanensis</name>
    <dbReference type="NCBI Taxonomy" id="185139"/>
    <lineage>
        <taxon>Bacteria</taxon>
        <taxon>Bacillati</taxon>
        <taxon>Actinomycetota</taxon>
        <taxon>Rubrobacteria</taxon>
        <taxon>Rubrobacterales</taxon>
        <taxon>Rubrobacteraceae</taxon>
        <taxon>Rubrobacter</taxon>
    </lineage>
</organism>
<evidence type="ECO:0000256" key="3">
    <source>
        <dbReference type="ARBA" id="ARBA00022801"/>
    </source>
</evidence>
<dbReference type="AlphaFoldDB" id="A0A4R1BEN0"/>
<dbReference type="PANTHER" id="PTHR35005:SF1">
    <property type="entry name" value="2-AMINO-5-FORMYLAMINO-6-RIBOSYLAMINOPYRIMIDIN-4(3H)-ONE 5'-MONOPHOSPHATE DEFORMYLASE"/>
    <property type="match status" value="1"/>
</dbReference>
<evidence type="ECO:0000256" key="1">
    <source>
        <dbReference type="ARBA" id="ARBA00001947"/>
    </source>
</evidence>
<protein>
    <submittedName>
        <fullName evidence="6">Creatininase family protein</fullName>
    </submittedName>
</protein>
<name>A0A4R1BEN0_9ACTN</name>
<gene>
    <name evidence="6" type="ORF">E0L93_12460</name>
</gene>
<dbReference type="RefSeq" id="WP_132692404.1">
    <property type="nucleotide sequence ID" value="NZ_SKBU01000023.1"/>
</dbReference>
<evidence type="ECO:0000256" key="4">
    <source>
        <dbReference type="ARBA" id="ARBA00022833"/>
    </source>
</evidence>
<keyword evidence="3" id="KW-0378">Hydrolase</keyword>
<keyword evidence="2" id="KW-0479">Metal-binding</keyword>
<dbReference type="EMBL" id="SKBU01000023">
    <property type="protein sequence ID" value="TCJ15626.1"/>
    <property type="molecule type" value="Genomic_DNA"/>
</dbReference>
<keyword evidence="7" id="KW-1185">Reference proteome</keyword>
<evidence type="ECO:0000256" key="5">
    <source>
        <dbReference type="ARBA" id="ARBA00024029"/>
    </source>
</evidence>
<evidence type="ECO:0000313" key="7">
    <source>
        <dbReference type="Proteomes" id="UP000295244"/>
    </source>
</evidence>
<dbReference type="OrthoDB" id="9801445at2"/>
<dbReference type="GO" id="GO:0016811">
    <property type="term" value="F:hydrolase activity, acting on carbon-nitrogen (but not peptide) bonds, in linear amides"/>
    <property type="evidence" value="ECO:0007669"/>
    <property type="project" value="TreeGrafter"/>
</dbReference>
<dbReference type="SUPFAM" id="SSF102215">
    <property type="entry name" value="Creatininase"/>
    <property type="match status" value="1"/>
</dbReference>
<evidence type="ECO:0000313" key="6">
    <source>
        <dbReference type="EMBL" id="TCJ15626.1"/>
    </source>
</evidence>
<comment type="cofactor">
    <cofactor evidence="1">
        <name>Zn(2+)</name>
        <dbReference type="ChEBI" id="CHEBI:29105"/>
    </cofactor>
</comment>
<proteinExistence type="inferred from homology"/>
<dbReference type="GO" id="GO:0046872">
    <property type="term" value="F:metal ion binding"/>
    <property type="evidence" value="ECO:0007669"/>
    <property type="project" value="UniProtKB-KW"/>
</dbReference>
<dbReference type="Proteomes" id="UP000295244">
    <property type="component" value="Unassembled WGS sequence"/>
</dbReference>
<dbReference type="Gene3D" id="3.40.50.10310">
    <property type="entry name" value="Creatininase"/>
    <property type="match status" value="1"/>
</dbReference>
<dbReference type="InterPro" id="IPR003785">
    <property type="entry name" value="Creatininase/forma_Hydrolase"/>
</dbReference>
<sequence>MSVLLADRTWPEVREAIERGTVFVVPIGATEQHGGHLPLETDWRLCSVAAERACRLAAEEGVPALVTPPIWTGFSPHHMDFPGSVTLELSTFIELVSQVARSLWHHGARKILLLNGHGGNANLLRSAVQQLRFQHGVRAAAASYWDFVLPKITGWRRSRPGGIDHACEMETALMLAARPELVREEHARDATWFPNSDFLSGDLAVGAPVAVTFAFSELTEDGILGDPTASTGERGEELLAAVAERIAAFIREFYGWDWDRPQTI</sequence>
<accession>A0A4R1BEN0</accession>
<dbReference type="PANTHER" id="PTHR35005">
    <property type="entry name" value="3-DEHYDRO-SCYLLO-INOSOSE HYDROLASE"/>
    <property type="match status" value="1"/>
</dbReference>
<keyword evidence="4" id="KW-0862">Zinc</keyword>
<comment type="similarity">
    <text evidence="5">Belongs to the creatininase superfamily.</text>
</comment>
<dbReference type="Pfam" id="PF02633">
    <property type="entry name" value="Creatininase"/>
    <property type="match status" value="1"/>
</dbReference>
<reference evidence="6 7" key="1">
    <citation type="submission" date="2019-03" db="EMBL/GenBank/DDBJ databases">
        <title>Whole genome sequence of a novel Rubrobacter taiwanensis strain, isolated from Yellowstone National Park.</title>
        <authorList>
            <person name="Freed S."/>
            <person name="Ramaley R.F."/>
            <person name="Kyndt J.A."/>
        </authorList>
    </citation>
    <scope>NUCLEOTIDE SEQUENCE [LARGE SCALE GENOMIC DNA]</scope>
    <source>
        <strain evidence="6 7">Yellowstone</strain>
    </source>
</reference>
<dbReference type="GO" id="GO:0009231">
    <property type="term" value="P:riboflavin biosynthetic process"/>
    <property type="evidence" value="ECO:0007669"/>
    <property type="project" value="TreeGrafter"/>
</dbReference>
<comment type="caution">
    <text evidence="6">The sequence shown here is derived from an EMBL/GenBank/DDBJ whole genome shotgun (WGS) entry which is preliminary data.</text>
</comment>
<dbReference type="InterPro" id="IPR024087">
    <property type="entry name" value="Creatininase-like_sf"/>
</dbReference>
<evidence type="ECO:0000256" key="2">
    <source>
        <dbReference type="ARBA" id="ARBA00022723"/>
    </source>
</evidence>